<evidence type="ECO:0000313" key="10">
    <source>
        <dbReference type="Proteomes" id="UP001216907"/>
    </source>
</evidence>
<evidence type="ECO:0000256" key="7">
    <source>
        <dbReference type="RuleBase" id="RU000477"/>
    </source>
</evidence>
<dbReference type="Gene3D" id="1.20.1080.10">
    <property type="entry name" value="Glycerol uptake facilitator protein"/>
    <property type="match status" value="1"/>
</dbReference>
<sequence>MSVEQHSLGKRCVAEFLGTSILIFLGLGVVHASVLTGAQSGLWQVAVVWGAAVTLAVYAVGGVSGAHINPAITAALATRGRFPWREVVPYVAAQTAGAFVAAALLFVLFSPYLKERERAKGVVRGGPGSEVTAMCYGEFFPSPGPLSNSEGPYSLDEHQRINALVPESSAFLAEVAATMVLAIVVFAATDARNPGAPPAGLAPAFIGLTVAALISIFGPLTQACFNPARDVGPRLFAVLAGWGAAALPRGTGAVTVYVVAPILGAVLGAALYDRVLRPHDAAGPAA</sequence>
<feature type="transmembrane region" description="Helical" evidence="8">
    <location>
        <begin position="200"/>
        <end position="219"/>
    </location>
</feature>
<evidence type="ECO:0000256" key="2">
    <source>
        <dbReference type="ARBA" id="ARBA00006175"/>
    </source>
</evidence>
<dbReference type="Proteomes" id="UP001216907">
    <property type="component" value="Unassembled WGS sequence"/>
</dbReference>
<name>A0ABT6F4T3_9BACT</name>
<gene>
    <name evidence="9" type="ORF">PZE19_02225</name>
</gene>
<dbReference type="InterPro" id="IPR000425">
    <property type="entry name" value="MIP"/>
</dbReference>
<reference evidence="9 10" key="1">
    <citation type="submission" date="2023-03" db="EMBL/GenBank/DDBJ databases">
        <title>Paludisphaera mucosa sp. nov. a novel planctomycete from northern fen.</title>
        <authorList>
            <person name="Ivanova A."/>
        </authorList>
    </citation>
    <scope>NUCLEOTIDE SEQUENCE [LARGE SCALE GENOMIC DNA]</scope>
    <source>
        <strain evidence="9 10">Pla2</strain>
    </source>
</reference>
<evidence type="ECO:0000256" key="3">
    <source>
        <dbReference type="ARBA" id="ARBA00022448"/>
    </source>
</evidence>
<organism evidence="9 10">
    <name type="scientific">Paludisphaera mucosa</name>
    <dbReference type="NCBI Taxonomy" id="3030827"/>
    <lineage>
        <taxon>Bacteria</taxon>
        <taxon>Pseudomonadati</taxon>
        <taxon>Planctomycetota</taxon>
        <taxon>Planctomycetia</taxon>
        <taxon>Isosphaerales</taxon>
        <taxon>Isosphaeraceae</taxon>
        <taxon>Paludisphaera</taxon>
    </lineage>
</organism>
<feature type="transmembrane region" description="Helical" evidence="8">
    <location>
        <begin position="47"/>
        <end position="68"/>
    </location>
</feature>
<protein>
    <submittedName>
        <fullName evidence="9">Aquaporin family protein</fullName>
    </submittedName>
</protein>
<evidence type="ECO:0000313" key="9">
    <source>
        <dbReference type="EMBL" id="MDG3002592.1"/>
    </source>
</evidence>
<keyword evidence="6 8" id="KW-0472">Membrane</keyword>
<evidence type="ECO:0000256" key="6">
    <source>
        <dbReference type="ARBA" id="ARBA00023136"/>
    </source>
</evidence>
<keyword evidence="10" id="KW-1185">Reference proteome</keyword>
<dbReference type="InterPro" id="IPR023271">
    <property type="entry name" value="Aquaporin-like"/>
</dbReference>
<dbReference type="RefSeq" id="WP_277858956.1">
    <property type="nucleotide sequence ID" value="NZ_JARRAG010000001.1"/>
</dbReference>
<feature type="transmembrane region" description="Helical" evidence="8">
    <location>
        <begin position="170"/>
        <end position="188"/>
    </location>
</feature>
<dbReference type="Pfam" id="PF00230">
    <property type="entry name" value="MIP"/>
    <property type="match status" value="1"/>
</dbReference>
<feature type="transmembrane region" description="Helical" evidence="8">
    <location>
        <begin position="88"/>
        <end position="109"/>
    </location>
</feature>
<feature type="transmembrane region" description="Helical" evidence="8">
    <location>
        <begin position="16"/>
        <end position="35"/>
    </location>
</feature>
<keyword evidence="3 7" id="KW-0813">Transport</keyword>
<comment type="similarity">
    <text evidence="2 7">Belongs to the MIP/aquaporin (TC 1.A.8) family.</text>
</comment>
<dbReference type="SUPFAM" id="SSF81338">
    <property type="entry name" value="Aquaporin-like"/>
    <property type="match status" value="1"/>
</dbReference>
<dbReference type="EMBL" id="JARRAG010000001">
    <property type="protein sequence ID" value="MDG3002592.1"/>
    <property type="molecule type" value="Genomic_DNA"/>
</dbReference>
<dbReference type="PANTHER" id="PTHR43829">
    <property type="entry name" value="AQUAPORIN OR AQUAGLYCEROPORIN RELATED"/>
    <property type="match status" value="1"/>
</dbReference>
<keyword evidence="4 7" id="KW-0812">Transmembrane</keyword>
<dbReference type="CDD" id="cd00333">
    <property type="entry name" value="MIP"/>
    <property type="match status" value="1"/>
</dbReference>
<dbReference type="InterPro" id="IPR050363">
    <property type="entry name" value="MIP/Aquaporin"/>
</dbReference>
<accession>A0ABT6F4T3</accession>
<evidence type="ECO:0000256" key="1">
    <source>
        <dbReference type="ARBA" id="ARBA00004141"/>
    </source>
</evidence>
<comment type="subcellular location">
    <subcellularLocation>
        <location evidence="1">Membrane</location>
        <topology evidence="1">Multi-pass membrane protein</topology>
    </subcellularLocation>
</comment>
<evidence type="ECO:0000256" key="4">
    <source>
        <dbReference type="ARBA" id="ARBA00022692"/>
    </source>
</evidence>
<evidence type="ECO:0000256" key="5">
    <source>
        <dbReference type="ARBA" id="ARBA00022989"/>
    </source>
</evidence>
<evidence type="ECO:0000256" key="8">
    <source>
        <dbReference type="SAM" id="Phobius"/>
    </source>
</evidence>
<feature type="transmembrane region" description="Helical" evidence="8">
    <location>
        <begin position="254"/>
        <end position="272"/>
    </location>
</feature>
<dbReference type="PRINTS" id="PR00783">
    <property type="entry name" value="MINTRINSICP"/>
</dbReference>
<proteinExistence type="inferred from homology"/>
<dbReference type="PANTHER" id="PTHR43829:SF9">
    <property type="entry name" value="AQUAPORIN-9"/>
    <property type="match status" value="1"/>
</dbReference>
<keyword evidence="5 8" id="KW-1133">Transmembrane helix</keyword>
<comment type="caution">
    <text evidence="9">The sequence shown here is derived from an EMBL/GenBank/DDBJ whole genome shotgun (WGS) entry which is preliminary data.</text>
</comment>